<evidence type="ECO:0000259" key="1">
    <source>
        <dbReference type="Pfam" id="PF01869"/>
    </source>
</evidence>
<sequence length="313" mass="33404">MEIKIGVDGGGSKTEIVALDQTGRVLRNLRKPASNYHLVGMEQATQNIIEGIRDALQEESVQGIGISLAGIDTPEDWKNMADNLKGELLVLGQKTGVNFQDIPVALENDVYGALMSVRGEFSGNVLAAGTGAVALGINPEGRVIRVGGWGHLIGDQGGGYDIGRKALVAMAASFDEYGPKSLLESTITKHLGLARVQEIIDWLYQAKRTNKEVASLVPVVVETASRGDFIARSILVEAGVGLGLLTRALLRKTKTLELGIVGGIGNIWGYIESSFNSTVSVEFPTLQILKPIYTPSVGAALLSTIDQVRHIEF</sequence>
<evidence type="ECO:0000313" key="3">
    <source>
        <dbReference type="Proteomes" id="UP000298460"/>
    </source>
</evidence>
<dbReference type="AlphaFoldDB" id="A0A4Z0R028"/>
<dbReference type="Proteomes" id="UP000298460">
    <property type="component" value="Unassembled WGS sequence"/>
</dbReference>
<feature type="domain" description="ATPase BadF/BadG/BcrA/BcrD type" evidence="1">
    <location>
        <begin position="5"/>
        <end position="302"/>
    </location>
</feature>
<dbReference type="Gene3D" id="3.30.420.40">
    <property type="match status" value="2"/>
</dbReference>
<dbReference type="PANTHER" id="PTHR43190:SF3">
    <property type="entry name" value="N-ACETYL-D-GLUCOSAMINE KINASE"/>
    <property type="match status" value="1"/>
</dbReference>
<dbReference type="RefSeq" id="WP_135550424.1">
    <property type="nucleotide sequence ID" value="NZ_SPQQ01000009.1"/>
</dbReference>
<dbReference type="InterPro" id="IPR002731">
    <property type="entry name" value="ATPase_BadF"/>
</dbReference>
<proteinExistence type="predicted"/>
<accession>A0A4Z0R028</accession>
<keyword evidence="3" id="KW-1185">Reference proteome</keyword>
<evidence type="ECO:0000313" key="2">
    <source>
        <dbReference type="EMBL" id="TGE36080.1"/>
    </source>
</evidence>
<dbReference type="PANTHER" id="PTHR43190">
    <property type="entry name" value="N-ACETYL-D-GLUCOSAMINE KINASE"/>
    <property type="match status" value="1"/>
</dbReference>
<name>A0A4Z0R028_9FIRM</name>
<dbReference type="SUPFAM" id="SSF53067">
    <property type="entry name" value="Actin-like ATPase domain"/>
    <property type="match status" value="2"/>
</dbReference>
<reference evidence="2 3" key="1">
    <citation type="submission" date="2019-03" db="EMBL/GenBank/DDBJ databases">
        <title>Draft Genome Sequence of Desulfosporosinus fructosivorans Strain 63.6F, Isolated from Marine Sediment in the Baltic Sea.</title>
        <authorList>
            <person name="Hausmann B."/>
            <person name="Vandieken V."/>
            <person name="Pjevac P."/>
            <person name="Schreck K."/>
            <person name="Herbold C.W."/>
            <person name="Loy A."/>
        </authorList>
    </citation>
    <scope>NUCLEOTIDE SEQUENCE [LARGE SCALE GENOMIC DNA]</scope>
    <source>
        <strain evidence="2 3">63.6F</strain>
    </source>
</reference>
<dbReference type="InterPro" id="IPR052519">
    <property type="entry name" value="Euk-type_GlcNAc_Kinase"/>
</dbReference>
<dbReference type="InterPro" id="IPR043129">
    <property type="entry name" value="ATPase_NBD"/>
</dbReference>
<dbReference type="EMBL" id="SPQQ01000009">
    <property type="protein sequence ID" value="TGE36080.1"/>
    <property type="molecule type" value="Genomic_DNA"/>
</dbReference>
<comment type="caution">
    <text evidence="2">The sequence shown here is derived from an EMBL/GenBank/DDBJ whole genome shotgun (WGS) entry which is preliminary data.</text>
</comment>
<organism evidence="2 3">
    <name type="scientific">Desulfosporosinus fructosivorans</name>
    <dbReference type="NCBI Taxonomy" id="2018669"/>
    <lineage>
        <taxon>Bacteria</taxon>
        <taxon>Bacillati</taxon>
        <taxon>Bacillota</taxon>
        <taxon>Clostridia</taxon>
        <taxon>Eubacteriales</taxon>
        <taxon>Desulfitobacteriaceae</taxon>
        <taxon>Desulfosporosinus</taxon>
    </lineage>
</organism>
<dbReference type="CDD" id="cd24007">
    <property type="entry name" value="ASKHA_NBD_eukNAGK-like"/>
    <property type="match status" value="1"/>
</dbReference>
<protein>
    <recommendedName>
        <fullName evidence="1">ATPase BadF/BadG/BcrA/BcrD type domain-containing protein</fullName>
    </recommendedName>
</protein>
<gene>
    <name evidence="2" type="ORF">E4K67_21325</name>
</gene>
<dbReference type="Pfam" id="PF01869">
    <property type="entry name" value="BcrAD_BadFG"/>
    <property type="match status" value="1"/>
</dbReference>
<dbReference type="OrthoDB" id="9772633at2"/>